<organism evidence="3 4">
    <name type="scientific">Erythroxylum novogranatense</name>
    <dbReference type="NCBI Taxonomy" id="1862640"/>
    <lineage>
        <taxon>Eukaryota</taxon>
        <taxon>Viridiplantae</taxon>
        <taxon>Streptophyta</taxon>
        <taxon>Embryophyta</taxon>
        <taxon>Tracheophyta</taxon>
        <taxon>Spermatophyta</taxon>
        <taxon>Magnoliopsida</taxon>
        <taxon>eudicotyledons</taxon>
        <taxon>Gunneridae</taxon>
        <taxon>Pentapetalae</taxon>
        <taxon>rosids</taxon>
        <taxon>fabids</taxon>
        <taxon>Malpighiales</taxon>
        <taxon>Erythroxylaceae</taxon>
        <taxon>Erythroxylum</taxon>
    </lineage>
</organism>
<comment type="similarity">
    <text evidence="1">Belongs to the CSN7/EIF3M family. CSN7 subfamily.</text>
</comment>
<name>A0AAV8U502_9ROSI</name>
<reference evidence="3 4" key="1">
    <citation type="submission" date="2021-09" db="EMBL/GenBank/DDBJ databases">
        <title>Genomic insights and catalytic innovation underlie evolution of tropane alkaloids biosynthesis.</title>
        <authorList>
            <person name="Wang Y.-J."/>
            <person name="Tian T."/>
            <person name="Huang J.-P."/>
            <person name="Huang S.-X."/>
        </authorList>
    </citation>
    <scope>NUCLEOTIDE SEQUENCE [LARGE SCALE GENOMIC DNA]</scope>
    <source>
        <strain evidence="3">KIB-2018</strain>
        <tissue evidence="3">Leaf</tissue>
    </source>
</reference>
<dbReference type="AlphaFoldDB" id="A0AAV8U502"/>
<evidence type="ECO:0000313" key="4">
    <source>
        <dbReference type="Proteomes" id="UP001159364"/>
    </source>
</evidence>
<dbReference type="InterPro" id="IPR000717">
    <property type="entry name" value="PCI_dom"/>
</dbReference>
<dbReference type="PROSITE" id="PS50250">
    <property type="entry name" value="PCI"/>
    <property type="match status" value="1"/>
</dbReference>
<dbReference type="SMART" id="SM00088">
    <property type="entry name" value="PINT"/>
    <property type="match status" value="1"/>
</dbReference>
<dbReference type="InterPro" id="IPR045237">
    <property type="entry name" value="COPS7/eIF3m"/>
</dbReference>
<feature type="domain" description="PCI" evidence="2">
    <location>
        <begin position="1"/>
        <end position="158"/>
    </location>
</feature>
<proteinExistence type="inferred from homology"/>
<dbReference type="Pfam" id="PF01399">
    <property type="entry name" value="PCI"/>
    <property type="match status" value="1"/>
</dbReference>
<keyword evidence="4" id="KW-1185">Reference proteome</keyword>
<dbReference type="PANTHER" id="PTHR15350">
    <property type="entry name" value="COP9 SIGNALOSOME COMPLEX SUBUNIT 7/DENDRITIC CELL PROTEIN GA17"/>
    <property type="match status" value="1"/>
</dbReference>
<evidence type="ECO:0000313" key="3">
    <source>
        <dbReference type="EMBL" id="KAJ8774392.1"/>
    </source>
</evidence>
<accession>A0AAV8U502</accession>
<evidence type="ECO:0000259" key="2">
    <source>
        <dbReference type="PROSITE" id="PS50250"/>
    </source>
</evidence>
<dbReference type="EMBL" id="JAIWQS010000001">
    <property type="protein sequence ID" value="KAJ8774392.1"/>
    <property type="molecule type" value="Genomic_DNA"/>
</dbReference>
<protein>
    <recommendedName>
        <fullName evidence="2">PCI domain-containing protein</fullName>
    </recommendedName>
</protein>
<gene>
    <name evidence="3" type="ORF">K2173_012466</name>
</gene>
<evidence type="ECO:0000256" key="1">
    <source>
        <dbReference type="ARBA" id="ARBA00008482"/>
    </source>
</evidence>
<dbReference type="GO" id="GO:0008180">
    <property type="term" value="C:COP9 signalosome"/>
    <property type="evidence" value="ECO:0007669"/>
    <property type="project" value="TreeGrafter"/>
</dbReference>
<dbReference type="PANTHER" id="PTHR15350:SF17">
    <property type="entry name" value="COMPLEX SUBUNIT 7A, PUTATIVE-RELATED"/>
    <property type="match status" value="1"/>
</dbReference>
<comment type="caution">
    <text evidence="3">The sequence shown here is derived from an EMBL/GenBank/DDBJ whole genome shotgun (WGS) entry which is preliminary data.</text>
</comment>
<dbReference type="Proteomes" id="UP001159364">
    <property type="component" value="Linkage Group LG01"/>
</dbReference>
<sequence length="296" mass="33950">MELEKQQADLVQELTKRAESLHDSSLANFILEATSHPSLYSFSDFLALPNVIQLGETEYSVYVSLLRLFAYGTWHDYRRYSAGLPKLSEHQILKLKQLSLITFAGLNKTLSYYGLMKELELPSVRELEDFLIECIYLGIVKGKLNQFKRCFKVEFAAGRDVMPGQLPSMIESAETWFATSDDLLSLVQEKIDLVDMESQLEKNHQMEFKDKIENLIKHVSAVKSSLQRDNIWTSVYSCIESDIATIDGEELVQTQEGVVPPVKLAFCVYQFKSLAYELQFSDCFTLVTQKLTNHEW</sequence>